<reference evidence="2" key="1">
    <citation type="journal article" date="2019" name="Int. J. Syst. Evol. Microbiol.">
        <title>The Global Catalogue of Microorganisms (GCM) 10K type strain sequencing project: providing services to taxonomists for standard genome sequencing and annotation.</title>
        <authorList>
            <consortium name="The Broad Institute Genomics Platform"/>
            <consortium name="The Broad Institute Genome Sequencing Center for Infectious Disease"/>
            <person name="Wu L."/>
            <person name="Ma J."/>
        </authorList>
    </citation>
    <scope>NUCLEOTIDE SEQUENCE [LARGE SCALE GENOMIC DNA]</scope>
    <source>
        <strain evidence="2">NBRC 108894</strain>
    </source>
</reference>
<accession>A0ABQ6K725</accession>
<evidence type="ECO:0000313" key="1">
    <source>
        <dbReference type="EMBL" id="GMA96461.1"/>
    </source>
</evidence>
<evidence type="ECO:0000313" key="2">
    <source>
        <dbReference type="Proteomes" id="UP001157034"/>
    </source>
</evidence>
<gene>
    <name evidence="1" type="ORF">GCM10025881_32850</name>
</gene>
<comment type="caution">
    <text evidence="1">The sequence shown here is derived from an EMBL/GenBank/DDBJ whole genome shotgun (WGS) entry which is preliminary data.</text>
</comment>
<dbReference type="EMBL" id="BSVB01000001">
    <property type="protein sequence ID" value="GMA96461.1"/>
    <property type="molecule type" value="Genomic_DNA"/>
</dbReference>
<name>A0ABQ6K725_9MICO</name>
<dbReference type="Proteomes" id="UP001157034">
    <property type="component" value="Unassembled WGS sequence"/>
</dbReference>
<organism evidence="1 2">
    <name type="scientific">Pseudolysinimonas kribbensis</name>
    <dbReference type="NCBI Taxonomy" id="433641"/>
    <lineage>
        <taxon>Bacteria</taxon>
        <taxon>Bacillati</taxon>
        <taxon>Actinomycetota</taxon>
        <taxon>Actinomycetes</taxon>
        <taxon>Micrococcales</taxon>
        <taxon>Microbacteriaceae</taxon>
        <taxon>Pseudolysinimonas</taxon>
    </lineage>
</organism>
<sequence>MTHVDDRRLLAPPSAALYDYHERALQPGTRHEPATISSEAAKTTRLLSTIERATARITLRPPVEGAGLLREAVARLRVYEARGVLDRMSVHTVARNLHAVFFTGHPFGLIHAARGWHLLEELDRRDLIEVWLDTPCSGTTRKWLRVRLCDRLDELRFWESGN</sequence>
<dbReference type="RefSeq" id="WP_284255028.1">
    <property type="nucleotide sequence ID" value="NZ_BAAAQO010000004.1"/>
</dbReference>
<proteinExistence type="predicted"/>
<protein>
    <submittedName>
        <fullName evidence="1">Uncharacterized protein</fullName>
    </submittedName>
</protein>
<keyword evidence="2" id="KW-1185">Reference proteome</keyword>